<dbReference type="GO" id="GO:0008528">
    <property type="term" value="F:G protein-coupled peptide receptor activity"/>
    <property type="evidence" value="ECO:0000318"/>
    <property type="project" value="GO_Central"/>
</dbReference>
<dbReference type="Pfam" id="PF10324">
    <property type="entry name" value="7TM_GPCR_Srw"/>
    <property type="match status" value="1"/>
</dbReference>
<evidence type="ECO:0000313" key="7">
    <source>
        <dbReference type="EnsemblMetazoa" id="PPA06827.1"/>
    </source>
</evidence>
<accession>A0A2A6BCY4</accession>
<dbReference type="CDD" id="cd14978">
    <property type="entry name" value="7tmA_FMRFamide_R-like"/>
    <property type="match status" value="1"/>
</dbReference>
<feature type="transmembrane region" description="Helical" evidence="6">
    <location>
        <begin position="45"/>
        <end position="65"/>
    </location>
</feature>
<dbReference type="InterPro" id="IPR017452">
    <property type="entry name" value="GPCR_Rhodpsn_7TM"/>
</dbReference>
<dbReference type="GO" id="GO:0007186">
    <property type="term" value="P:G protein-coupled receptor signaling pathway"/>
    <property type="evidence" value="ECO:0000318"/>
    <property type="project" value="GO_Central"/>
</dbReference>
<keyword evidence="3 6" id="KW-1133">Transmembrane helix</keyword>
<accession>A0A8R1Y8J9</accession>
<dbReference type="PRINTS" id="PR00237">
    <property type="entry name" value="GPCRRHODOPSN"/>
</dbReference>
<dbReference type="Proteomes" id="UP000005239">
    <property type="component" value="Unassembled WGS sequence"/>
</dbReference>
<evidence type="ECO:0000313" key="8">
    <source>
        <dbReference type="Proteomes" id="UP000005239"/>
    </source>
</evidence>
<name>A0A2A6BCY4_PRIPA</name>
<feature type="transmembrane region" description="Helical" evidence="6">
    <location>
        <begin position="77"/>
        <end position="100"/>
    </location>
</feature>
<dbReference type="OrthoDB" id="5962323at2759"/>
<feature type="region of interest" description="Disordered" evidence="5">
    <location>
        <begin position="454"/>
        <end position="480"/>
    </location>
</feature>
<feature type="transmembrane region" description="Helical" evidence="6">
    <location>
        <begin position="293"/>
        <end position="317"/>
    </location>
</feature>
<feature type="transmembrane region" description="Helical" evidence="6">
    <location>
        <begin position="165"/>
        <end position="182"/>
    </location>
</feature>
<dbReference type="PROSITE" id="PS50262">
    <property type="entry name" value="G_PROTEIN_RECEP_F1_2"/>
    <property type="match status" value="1"/>
</dbReference>
<keyword evidence="8" id="KW-1185">Reference proteome</keyword>
<dbReference type="InterPro" id="IPR000276">
    <property type="entry name" value="GPCR_Rhodpsn"/>
</dbReference>
<dbReference type="EnsemblMetazoa" id="PPA06827.1">
    <property type="protein sequence ID" value="PPA06827.1"/>
    <property type="gene ID" value="WBGene00096381"/>
</dbReference>
<dbReference type="Gene3D" id="1.20.1070.10">
    <property type="entry name" value="Rhodopsin 7-helix transmembrane proteins"/>
    <property type="match status" value="1"/>
</dbReference>
<keyword evidence="4 6" id="KW-0472">Membrane</keyword>
<dbReference type="GO" id="GO:0005886">
    <property type="term" value="C:plasma membrane"/>
    <property type="evidence" value="ECO:0000318"/>
    <property type="project" value="GO_Central"/>
</dbReference>
<evidence type="ECO:0000256" key="1">
    <source>
        <dbReference type="ARBA" id="ARBA00004370"/>
    </source>
</evidence>
<keyword evidence="2 6" id="KW-0812">Transmembrane</keyword>
<evidence type="ECO:0000256" key="5">
    <source>
        <dbReference type="SAM" id="MobiDB-lite"/>
    </source>
</evidence>
<gene>
    <name evidence="7" type="primary">WBGene00096381</name>
</gene>
<protein>
    <submittedName>
        <fullName evidence="7">Sprr-1</fullName>
    </submittedName>
</protein>
<feature type="transmembrane region" description="Helical" evidence="6">
    <location>
        <begin position="337"/>
        <end position="358"/>
    </location>
</feature>
<reference evidence="8" key="1">
    <citation type="journal article" date="2008" name="Nat. Genet.">
        <title>The Pristionchus pacificus genome provides a unique perspective on nematode lifestyle and parasitism.</title>
        <authorList>
            <person name="Dieterich C."/>
            <person name="Clifton S.W."/>
            <person name="Schuster L.N."/>
            <person name="Chinwalla A."/>
            <person name="Delehaunty K."/>
            <person name="Dinkelacker I."/>
            <person name="Fulton L."/>
            <person name="Fulton R."/>
            <person name="Godfrey J."/>
            <person name="Minx P."/>
            <person name="Mitreva M."/>
            <person name="Roeseler W."/>
            <person name="Tian H."/>
            <person name="Witte H."/>
            <person name="Yang S.P."/>
            <person name="Wilson R.K."/>
            <person name="Sommer R.J."/>
        </authorList>
    </citation>
    <scope>NUCLEOTIDE SEQUENCE [LARGE SCALE GENOMIC DNA]</scope>
    <source>
        <strain evidence="8">PS312</strain>
    </source>
</reference>
<dbReference type="SUPFAM" id="SSF81321">
    <property type="entry name" value="Family A G protein-coupled receptor-like"/>
    <property type="match status" value="1"/>
</dbReference>
<feature type="region of interest" description="Disordered" evidence="5">
    <location>
        <begin position="565"/>
        <end position="588"/>
    </location>
</feature>
<reference evidence="7" key="2">
    <citation type="submission" date="2022-06" db="UniProtKB">
        <authorList>
            <consortium name="EnsemblMetazoa"/>
        </authorList>
    </citation>
    <scope>IDENTIFICATION</scope>
    <source>
        <strain evidence="7">PS312</strain>
    </source>
</reference>
<dbReference type="InterPro" id="IPR019427">
    <property type="entry name" value="7TM_GPCR_serpentine_rcpt_Srw"/>
</dbReference>
<dbReference type="AlphaFoldDB" id="A0A2A6BCY4"/>
<evidence type="ECO:0000256" key="6">
    <source>
        <dbReference type="SAM" id="Phobius"/>
    </source>
</evidence>
<feature type="transmembrane region" description="Helical" evidence="6">
    <location>
        <begin position="226"/>
        <end position="243"/>
    </location>
</feature>
<evidence type="ECO:0000256" key="4">
    <source>
        <dbReference type="ARBA" id="ARBA00023136"/>
    </source>
</evidence>
<dbReference type="InterPro" id="IPR053071">
    <property type="entry name" value="GPCR1-related_rcpt"/>
</dbReference>
<comment type="subcellular location">
    <subcellularLocation>
        <location evidence="1">Membrane</location>
    </subcellularLocation>
</comment>
<feature type="compositionally biased region" description="Low complexity" evidence="5">
    <location>
        <begin position="454"/>
        <end position="466"/>
    </location>
</feature>
<evidence type="ECO:0000256" key="2">
    <source>
        <dbReference type="ARBA" id="ARBA00022692"/>
    </source>
</evidence>
<dbReference type="PANTHER" id="PTHR47023">
    <property type="entry name" value="SEX PEPTIDE RECEPTOR"/>
    <property type="match status" value="1"/>
</dbReference>
<proteinExistence type="predicted"/>
<sequence>MVNLSTVTSTENAEDNDHCPDGSRGYYLEINQYAPLDWAVPMYGYLMPILVIFTTTTNLFIIIVLSQKHLRTPTNYILLSMALTDLLTGWTSIPWFVYYYTLGGYSTYDKIGLTEGWCKSHHMLHNILPSLCHTTTMWLTVFLAVQRYVYVCVPNSIHSYCTPRTTKLVIFSIFLCCLSIYIPEFFGRYRMVAPIVTRDGVVISGCFHCTSKTLNNVMSVYARLEPLFRAAIHFTPCILLLIFTQKLGSTIKAAEVRKRSWATESMFDRRGSAISPRCSATSSGRSMHATNRMLAVICTVFFLLEIPAGLLYLYQIVDYIRPIPDWVVNVDLINRFIILRTLAIIISSPIQFFIYCSMSEQFRLTARQLFTSRLLFVAQSILPRDEAQATFHGGKRYSLILVDVETFEAKRKQSAARKGLLAKASDAFMDRSEIRAVRDTLRGSSSFRTANSSTLLLPLPSDGPPSTAIPNNSAPKRKVGRQARIQRFDHTKRTVNPNTIQRESEFIYVQVSFPDEDTHERDRLNALSRGQLSLRTTIRRASLTRAFRMASKTVDVPAVVESSITDDSSLPLHPITSSTTENGLAAML</sequence>
<organism evidence="7 8">
    <name type="scientific">Pristionchus pacificus</name>
    <name type="common">Parasitic nematode worm</name>
    <dbReference type="NCBI Taxonomy" id="54126"/>
    <lineage>
        <taxon>Eukaryota</taxon>
        <taxon>Metazoa</taxon>
        <taxon>Ecdysozoa</taxon>
        <taxon>Nematoda</taxon>
        <taxon>Chromadorea</taxon>
        <taxon>Rhabditida</taxon>
        <taxon>Rhabditina</taxon>
        <taxon>Diplogasteromorpha</taxon>
        <taxon>Diplogasteroidea</taxon>
        <taxon>Neodiplogasteridae</taxon>
        <taxon>Pristionchus</taxon>
    </lineage>
</organism>
<dbReference type="PANTHER" id="PTHR47023:SF1">
    <property type="entry name" value="SEX PEPTIDE RECEPTOR"/>
    <property type="match status" value="1"/>
</dbReference>
<evidence type="ECO:0000256" key="3">
    <source>
        <dbReference type="ARBA" id="ARBA00022989"/>
    </source>
</evidence>